<comment type="caution">
    <text evidence="1">The sequence shown here is derived from an EMBL/GenBank/DDBJ whole genome shotgun (WGS) entry which is preliminary data.</text>
</comment>
<sequence length="406" mass="44846">MPPVIAALPEDTSSYVTASTSGFPTWTAESWRSKPVAQAVEYENAGALEETCSYLRQLPPLVSSSEIERARAEFYHVALGRGFIIQGATVPKAFTTFDTVSSIGKSTCFAAKAEFWKRRSENLSLHLAELQANTRSRGLIHSKHSHRGRLSTPFGDTTSTLKIRLIAGQTPIDFFWAISTLPHLKIPFATFWRLLALHLPYEASLTRDHYNLSATTIWLGERTRQRDGAHVEYARGLRNPVGVKIGPTATPAEVVALLSVLAPDQMQHGKITIITRMGHGKVVTVLAPIIRAVQLSGHVPIWMCDPCHGNTIVTQSGIKTRRARDMLLELQETYLAHRSLGSHLGGIHLEQTGDDVTECLDNDHLGDEDDLKSCYKSLCDPRLSRDQALTLVTDFAKFVEKQGTLA</sequence>
<dbReference type="EMBL" id="JBGNUJ010000002">
    <property type="protein sequence ID" value="KAL3963391.1"/>
    <property type="molecule type" value="Genomic_DNA"/>
</dbReference>
<organism evidence="1 2">
    <name type="scientific">Purpureocillium lilacinum</name>
    <name type="common">Paecilomyces lilacinus</name>
    <dbReference type="NCBI Taxonomy" id="33203"/>
    <lineage>
        <taxon>Eukaryota</taxon>
        <taxon>Fungi</taxon>
        <taxon>Dikarya</taxon>
        <taxon>Ascomycota</taxon>
        <taxon>Pezizomycotina</taxon>
        <taxon>Sordariomycetes</taxon>
        <taxon>Hypocreomycetidae</taxon>
        <taxon>Hypocreales</taxon>
        <taxon>Ophiocordycipitaceae</taxon>
        <taxon>Purpureocillium</taxon>
    </lineage>
</organism>
<name>A0ACC4E426_PURLI</name>
<evidence type="ECO:0000313" key="1">
    <source>
        <dbReference type="EMBL" id="KAL3963391.1"/>
    </source>
</evidence>
<protein>
    <submittedName>
        <fullName evidence="1">Uncharacterized protein</fullName>
    </submittedName>
</protein>
<evidence type="ECO:0000313" key="2">
    <source>
        <dbReference type="Proteomes" id="UP001638806"/>
    </source>
</evidence>
<proteinExistence type="predicted"/>
<dbReference type="Proteomes" id="UP001638806">
    <property type="component" value="Unassembled WGS sequence"/>
</dbReference>
<keyword evidence="2" id="KW-1185">Reference proteome</keyword>
<accession>A0ACC4E426</accession>
<gene>
    <name evidence="1" type="ORF">ACCO45_000395</name>
</gene>
<reference evidence="1" key="1">
    <citation type="submission" date="2024-12" db="EMBL/GenBank/DDBJ databases">
        <title>Comparative genomics and development of molecular markers within Purpureocillium lilacinum and among Purpureocillium species.</title>
        <authorList>
            <person name="Yeh Z.-Y."/>
            <person name="Ni N.-T."/>
            <person name="Lo P.-H."/>
            <person name="Mushyakhwo K."/>
            <person name="Lin C.-F."/>
            <person name="Nai Y.-S."/>
        </authorList>
    </citation>
    <scope>NUCLEOTIDE SEQUENCE</scope>
    <source>
        <strain evidence="1">NCHU-NPUST-175</strain>
    </source>
</reference>